<evidence type="ECO:0000256" key="2">
    <source>
        <dbReference type="SAM" id="MobiDB-lite"/>
    </source>
</evidence>
<keyword evidence="5" id="KW-1185">Reference proteome</keyword>
<dbReference type="GO" id="GO:0019783">
    <property type="term" value="F:ubiquitin-like protein peptidase activity"/>
    <property type="evidence" value="ECO:0007669"/>
    <property type="project" value="TreeGrafter"/>
</dbReference>
<dbReference type="PANTHER" id="PTHR48153">
    <property type="entry name" value="UFM1-SPECIFIC PROTEASE 2"/>
    <property type="match status" value="1"/>
</dbReference>
<feature type="region of interest" description="Disordered" evidence="2">
    <location>
        <begin position="89"/>
        <end position="134"/>
    </location>
</feature>
<evidence type="ECO:0000259" key="3">
    <source>
        <dbReference type="Pfam" id="PF07910"/>
    </source>
</evidence>
<dbReference type="Gene3D" id="3.90.70.130">
    <property type="match status" value="1"/>
</dbReference>
<dbReference type="KEGG" id="ttt:THITE_2107457"/>
<feature type="region of interest" description="Disordered" evidence="2">
    <location>
        <begin position="152"/>
        <end position="176"/>
    </location>
</feature>
<name>G2QTV4_THETT</name>
<dbReference type="InterPro" id="IPR012462">
    <property type="entry name" value="UFSP1/2_DUB_cat"/>
</dbReference>
<dbReference type="HOGENOM" id="CLU_013053_3_0_1"/>
<dbReference type="EMBL" id="CP003009">
    <property type="protein sequence ID" value="AEO62814.1"/>
    <property type="molecule type" value="Genomic_DNA"/>
</dbReference>
<dbReference type="eggNOG" id="KOG4696">
    <property type="taxonomic scope" value="Eukaryota"/>
</dbReference>
<dbReference type="Pfam" id="PF07910">
    <property type="entry name" value="Peptidase_C78"/>
    <property type="match status" value="1"/>
</dbReference>
<keyword evidence="1" id="KW-0378">Hydrolase</keyword>
<dbReference type="OrthoDB" id="288987at2759"/>
<protein>
    <recommendedName>
        <fullName evidence="3">UFSP1/2/DUB catalytic domain-containing protein</fullName>
    </recommendedName>
</protein>
<dbReference type="GeneID" id="11523572"/>
<sequence length="457" mass="51424">MREDQAMVCPFCGWTNEAGEYQMLLHMETLHAEDDLPLGVKEENSYRASASADNAEDAPYAECPIEGCGELLALQELDYHIELHAEQSSEHLLKESTPAPEPDSQAQLPLSGPSRAQREAQRQGQSDLASVENSSQSKAISAWRRLLKMPGSSSTNVVSHAKSLQDEKKPTSPYSIRGRRLGKAQLGKYAHEERMPDWLVTLLRKHGQVTSQGVIPVLAQLLEQSSSTKYAYLCHPCVQHVSKIKREGGFCGYRNIQMMCSFIIHTKFKGHTHFRGVIPSIFQIQEDIETAWDRGINAEGRIETGGIRGTRKYIGTPEALAVFCLLEIPCEPLAIKDTEPAKSEAQLMDYVENYFQSGVEDPTQRIRRTKLPPIYFQHAGHSLTIIGFEKLKNGSKQLLVFDPSFHDSSSILRLVGKTFVHPLPDLALRQYRRGNRYLKAYREFELLRLRTDTEATG</sequence>
<evidence type="ECO:0000256" key="1">
    <source>
        <dbReference type="ARBA" id="ARBA00022801"/>
    </source>
</evidence>
<dbReference type="AlphaFoldDB" id="G2QTV4"/>
<reference evidence="4 5" key="1">
    <citation type="journal article" date="2011" name="Nat. Biotechnol.">
        <title>Comparative genomic analysis of the thermophilic biomass-degrading fungi Myceliophthora thermophila and Thielavia terrestris.</title>
        <authorList>
            <person name="Berka R.M."/>
            <person name="Grigoriev I.V."/>
            <person name="Otillar R."/>
            <person name="Salamov A."/>
            <person name="Grimwood J."/>
            <person name="Reid I."/>
            <person name="Ishmael N."/>
            <person name="John T."/>
            <person name="Darmond C."/>
            <person name="Moisan M.-C."/>
            <person name="Henrissat B."/>
            <person name="Coutinho P.M."/>
            <person name="Lombard V."/>
            <person name="Natvig D.O."/>
            <person name="Lindquist E."/>
            <person name="Schmutz J."/>
            <person name="Lucas S."/>
            <person name="Harris P."/>
            <person name="Powlowski J."/>
            <person name="Bellemare A."/>
            <person name="Taylor D."/>
            <person name="Butler G."/>
            <person name="de Vries R.P."/>
            <person name="Allijn I.E."/>
            <person name="van den Brink J."/>
            <person name="Ushinsky S."/>
            <person name="Storms R."/>
            <person name="Powell A.J."/>
            <person name="Paulsen I.T."/>
            <person name="Elbourne L.D.H."/>
            <person name="Baker S.E."/>
            <person name="Magnuson J."/>
            <person name="LaBoissiere S."/>
            <person name="Clutterbuck A.J."/>
            <person name="Martinez D."/>
            <person name="Wogulis M."/>
            <person name="de Leon A.L."/>
            <person name="Rey M.W."/>
            <person name="Tsang A."/>
        </authorList>
    </citation>
    <scope>NUCLEOTIDE SEQUENCE [LARGE SCALE GENOMIC DNA]</scope>
    <source>
        <strain evidence="5">ATCC 38088 / NRRL 8126</strain>
    </source>
</reference>
<dbReference type="Proteomes" id="UP000008181">
    <property type="component" value="Chromosome 1"/>
</dbReference>
<feature type="compositionally biased region" description="Polar residues" evidence="2">
    <location>
        <begin position="122"/>
        <end position="134"/>
    </location>
</feature>
<gene>
    <name evidence="4" type="ORF">THITE_2107457</name>
</gene>
<feature type="domain" description="UFSP1/2/DUB catalytic" evidence="3">
    <location>
        <begin position="228"/>
        <end position="447"/>
    </location>
</feature>
<dbReference type="STRING" id="578455.G2QTV4"/>
<organism evidence="4 5">
    <name type="scientific">Thermothielavioides terrestris (strain ATCC 38088 / NRRL 8126)</name>
    <name type="common">Thielavia terrestris</name>
    <dbReference type="NCBI Taxonomy" id="578455"/>
    <lineage>
        <taxon>Eukaryota</taxon>
        <taxon>Fungi</taxon>
        <taxon>Dikarya</taxon>
        <taxon>Ascomycota</taxon>
        <taxon>Pezizomycotina</taxon>
        <taxon>Sordariomycetes</taxon>
        <taxon>Sordariomycetidae</taxon>
        <taxon>Sordariales</taxon>
        <taxon>Chaetomiaceae</taxon>
        <taxon>Thermothielavioides</taxon>
        <taxon>Thermothielavioides terrestris</taxon>
    </lineage>
</organism>
<dbReference type="RefSeq" id="XP_003649150.1">
    <property type="nucleotide sequence ID" value="XM_003649102.1"/>
</dbReference>
<evidence type="ECO:0000313" key="4">
    <source>
        <dbReference type="EMBL" id="AEO62814.1"/>
    </source>
</evidence>
<accession>G2QTV4</accession>
<proteinExistence type="predicted"/>
<evidence type="ECO:0000313" key="5">
    <source>
        <dbReference type="Proteomes" id="UP000008181"/>
    </source>
</evidence>
<dbReference type="PANTHER" id="PTHR48153:SF4">
    <property type="entry name" value="UBIQUITIN CARBOXYL-TERMINAL HYDROLASE MUG105"/>
    <property type="match status" value="1"/>
</dbReference>